<accession>A0A8H7CNZ5</accession>
<dbReference type="PANTHER" id="PTHR47966">
    <property type="entry name" value="BETA-SITE APP-CLEAVING ENZYME, ISOFORM A-RELATED"/>
    <property type="match status" value="1"/>
</dbReference>
<dbReference type="PROSITE" id="PS51767">
    <property type="entry name" value="PEPTIDASE_A1"/>
    <property type="match status" value="1"/>
</dbReference>
<name>A0A8H7CNZ5_9AGAR</name>
<dbReference type="PANTHER" id="PTHR47966:SF51">
    <property type="entry name" value="BETA-SITE APP-CLEAVING ENZYME, ISOFORM A-RELATED"/>
    <property type="match status" value="1"/>
</dbReference>
<feature type="chain" id="PRO_5034369745" evidence="7">
    <location>
        <begin position="20"/>
        <end position="439"/>
    </location>
</feature>
<organism evidence="9 10">
    <name type="scientific">Mycena venus</name>
    <dbReference type="NCBI Taxonomy" id="2733690"/>
    <lineage>
        <taxon>Eukaryota</taxon>
        <taxon>Fungi</taxon>
        <taxon>Dikarya</taxon>
        <taxon>Basidiomycota</taxon>
        <taxon>Agaricomycotina</taxon>
        <taxon>Agaricomycetes</taxon>
        <taxon>Agaricomycetidae</taxon>
        <taxon>Agaricales</taxon>
        <taxon>Marasmiineae</taxon>
        <taxon>Mycenaceae</taxon>
        <taxon>Mycena</taxon>
    </lineage>
</organism>
<feature type="disulfide bond" evidence="6">
    <location>
        <begin position="151"/>
        <end position="157"/>
    </location>
</feature>
<dbReference type="OrthoDB" id="15189at2759"/>
<evidence type="ECO:0000256" key="4">
    <source>
        <dbReference type="ARBA" id="ARBA00022801"/>
    </source>
</evidence>
<dbReference type="InterPro" id="IPR001461">
    <property type="entry name" value="Aspartic_peptidase_A1"/>
</dbReference>
<dbReference type="Proteomes" id="UP000620124">
    <property type="component" value="Unassembled WGS sequence"/>
</dbReference>
<evidence type="ECO:0000256" key="2">
    <source>
        <dbReference type="ARBA" id="ARBA00022670"/>
    </source>
</evidence>
<sequence length="439" mass="46575">MFNIGALLLAVTLALSVTASPTSESAAAIGAGGASLSLRNRRNFTQADGVFDKDKAHAASVATLNKYRQNLINLEKNLGTAALPPGAVIKSKATVPHDVEKRLERRQAEPLTDELDGLMWVGKISIGTPPQHFVIDFDTGSADLWVPSTLCLPKQTCVSKSKFNAAASSTVKHKPGVFSIRYGDGSEVVGNIVTLKVSRTPFLLRGVTATNQYFSPVNLLSSILETRPFDGILGLAFPAISNFPPPSTPFFNTAFRKGTLHKNLFGFYLASRGSELFLGGADTTKYKGAIEYHAVDPATGFWQIKGARAKVGSTVAVSGFETIIDSGTTIMYGPPAAVAKLYAKVPGSAVFDKARGLYSFPCATPPKIAFNWGGKDWPISAAHINLGMTAQGSKQCVGALAGLDLGLGSNVWLLGDSFMQNVYSVFDFGRNEVGFASLA</sequence>
<keyword evidence="2 9" id="KW-0645">Protease</keyword>
<gene>
    <name evidence="9" type="ORF">MVEN_01813400</name>
</gene>
<evidence type="ECO:0000313" key="10">
    <source>
        <dbReference type="Proteomes" id="UP000620124"/>
    </source>
</evidence>
<feature type="signal peptide" evidence="7">
    <location>
        <begin position="1"/>
        <end position="19"/>
    </location>
</feature>
<comment type="caution">
    <text evidence="9">The sequence shown here is derived from an EMBL/GenBank/DDBJ whole genome shotgun (WGS) entry which is preliminary data.</text>
</comment>
<evidence type="ECO:0000256" key="7">
    <source>
        <dbReference type="SAM" id="SignalP"/>
    </source>
</evidence>
<feature type="active site" evidence="5">
    <location>
        <position position="325"/>
    </location>
</feature>
<dbReference type="EMBL" id="JACAZI010000017">
    <property type="protein sequence ID" value="KAF7342253.1"/>
    <property type="molecule type" value="Genomic_DNA"/>
</dbReference>
<dbReference type="InterPro" id="IPR033121">
    <property type="entry name" value="PEPTIDASE_A1"/>
</dbReference>
<protein>
    <submittedName>
        <fullName evidence="9">Acid protease</fullName>
    </submittedName>
</protein>
<evidence type="ECO:0000256" key="5">
    <source>
        <dbReference type="PIRSR" id="PIRSR601461-1"/>
    </source>
</evidence>
<keyword evidence="7" id="KW-0732">Signal</keyword>
<keyword evidence="6" id="KW-1015">Disulfide bond</keyword>
<keyword evidence="10" id="KW-1185">Reference proteome</keyword>
<dbReference type="PRINTS" id="PR00792">
    <property type="entry name" value="PEPSIN"/>
</dbReference>
<keyword evidence="4" id="KW-0378">Hydrolase</keyword>
<dbReference type="FunFam" id="2.40.70.10:FF:000115">
    <property type="entry name" value="Lysosomal aspartic protease"/>
    <property type="match status" value="1"/>
</dbReference>
<evidence type="ECO:0000256" key="6">
    <source>
        <dbReference type="PIRSR" id="PIRSR601461-2"/>
    </source>
</evidence>
<evidence type="ECO:0000256" key="3">
    <source>
        <dbReference type="ARBA" id="ARBA00022750"/>
    </source>
</evidence>
<dbReference type="GO" id="GO:0004190">
    <property type="term" value="F:aspartic-type endopeptidase activity"/>
    <property type="evidence" value="ECO:0007669"/>
    <property type="project" value="UniProtKB-KW"/>
</dbReference>
<dbReference type="Pfam" id="PF00026">
    <property type="entry name" value="Asp"/>
    <property type="match status" value="1"/>
</dbReference>
<dbReference type="InterPro" id="IPR034164">
    <property type="entry name" value="Pepsin-like_dom"/>
</dbReference>
<dbReference type="AlphaFoldDB" id="A0A8H7CNZ5"/>
<keyword evidence="3" id="KW-0064">Aspartyl protease</keyword>
<dbReference type="CDD" id="cd05471">
    <property type="entry name" value="pepsin_like"/>
    <property type="match status" value="1"/>
</dbReference>
<evidence type="ECO:0000256" key="1">
    <source>
        <dbReference type="ARBA" id="ARBA00007447"/>
    </source>
</evidence>
<feature type="domain" description="Peptidase A1" evidence="8">
    <location>
        <begin position="120"/>
        <end position="436"/>
    </location>
</feature>
<evidence type="ECO:0000259" key="8">
    <source>
        <dbReference type="PROSITE" id="PS51767"/>
    </source>
</evidence>
<dbReference type="Gene3D" id="2.40.70.10">
    <property type="entry name" value="Acid Proteases"/>
    <property type="match status" value="2"/>
</dbReference>
<comment type="similarity">
    <text evidence="1">Belongs to the peptidase A1 family.</text>
</comment>
<dbReference type="SUPFAM" id="SSF50630">
    <property type="entry name" value="Acid proteases"/>
    <property type="match status" value="1"/>
</dbReference>
<dbReference type="InterPro" id="IPR021109">
    <property type="entry name" value="Peptidase_aspartic_dom_sf"/>
</dbReference>
<dbReference type="GO" id="GO:0006508">
    <property type="term" value="P:proteolysis"/>
    <property type="evidence" value="ECO:0007669"/>
    <property type="project" value="UniProtKB-KW"/>
</dbReference>
<reference evidence="9" key="1">
    <citation type="submission" date="2020-05" db="EMBL/GenBank/DDBJ databases">
        <title>Mycena genomes resolve the evolution of fungal bioluminescence.</title>
        <authorList>
            <person name="Tsai I.J."/>
        </authorList>
    </citation>
    <scope>NUCLEOTIDE SEQUENCE</scope>
    <source>
        <strain evidence="9">CCC161011</strain>
    </source>
</reference>
<feature type="active site" evidence="5">
    <location>
        <position position="138"/>
    </location>
</feature>
<evidence type="ECO:0000313" key="9">
    <source>
        <dbReference type="EMBL" id="KAF7342253.1"/>
    </source>
</evidence>
<proteinExistence type="inferred from homology"/>